<sequence>MTEVLFYHLQNMALENVLPPLLEKSLERGWRVVVQSTSQERVDALDAHLWTYRDDSFLPHATWRAGDVSRAGAGDAQDQPIVLAVEEGNPNRANVRFLIDNAALPADSDAYDRMVLVFNGDDGEALAAARVAWTDCKARGFEVTYWQADERGRWQRRE</sequence>
<dbReference type="AlphaFoldDB" id="A0A1M5PE90"/>
<protein>
    <submittedName>
        <fullName evidence="1">DNA polymerase III, chi subunit</fullName>
    </submittedName>
</protein>
<dbReference type="NCBIfam" id="NF004347">
    <property type="entry name" value="PRK05728.1-4"/>
    <property type="match status" value="1"/>
</dbReference>
<dbReference type="PANTHER" id="PTHR38767">
    <property type="entry name" value="DNA POLYMERASE III SUBUNIT CHI"/>
    <property type="match status" value="1"/>
</dbReference>
<dbReference type="GO" id="GO:0032298">
    <property type="term" value="P:positive regulation of DNA-templated DNA replication initiation"/>
    <property type="evidence" value="ECO:0007669"/>
    <property type="project" value="TreeGrafter"/>
</dbReference>
<dbReference type="EMBL" id="LT670817">
    <property type="protein sequence ID" value="SHH00071.1"/>
    <property type="molecule type" value="Genomic_DNA"/>
</dbReference>
<reference evidence="1 2" key="1">
    <citation type="submission" date="2016-11" db="EMBL/GenBank/DDBJ databases">
        <authorList>
            <person name="Jaros S."/>
            <person name="Januszkiewicz K."/>
            <person name="Wedrychowicz H."/>
        </authorList>
    </citation>
    <scope>NUCLEOTIDE SEQUENCE [LARGE SCALE GENOMIC DNA]</scope>
    <source>
        <strain evidence="1 2">GAS138</strain>
    </source>
</reference>
<gene>
    <name evidence="1" type="ORF">SAMN05443248_3331</name>
</gene>
<dbReference type="PANTHER" id="PTHR38767:SF1">
    <property type="entry name" value="DNA POLYMERASE III SUBUNIT CHI"/>
    <property type="match status" value="1"/>
</dbReference>
<dbReference type="SUPFAM" id="SSF102400">
    <property type="entry name" value="DNA polymerase III chi subunit"/>
    <property type="match status" value="1"/>
</dbReference>
<accession>A0A1M5PE90</accession>
<proteinExistence type="predicted"/>
<dbReference type="Proteomes" id="UP000189796">
    <property type="component" value="Chromosome I"/>
</dbReference>
<dbReference type="OrthoDB" id="9795973at2"/>
<dbReference type="RefSeq" id="WP_079602344.1">
    <property type="nucleotide sequence ID" value="NZ_LT670817.1"/>
</dbReference>
<name>A0A1M5PE90_9BRAD</name>
<organism evidence="1 2">
    <name type="scientific">Bradyrhizobium erythrophlei</name>
    <dbReference type="NCBI Taxonomy" id="1437360"/>
    <lineage>
        <taxon>Bacteria</taxon>
        <taxon>Pseudomonadati</taxon>
        <taxon>Pseudomonadota</taxon>
        <taxon>Alphaproteobacteria</taxon>
        <taxon>Hyphomicrobiales</taxon>
        <taxon>Nitrobacteraceae</taxon>
        <taxon>Bradyrhizobium</taxon>
    </lineage>
</organism>
<dbReference type="GO" id="GO:0003887">
    <property type="term" value="F:DNA-directed DNA polymerase activity"/>
    <property type="evidence" value="ECO:0007669"/>
    <property type="project" value="InterPro"/>
</dbReference>
<dbReference type="InterPro" id="IPR036768">
    <property type="entry name" value="PolIII_chi_sf"/>
</dbReference>
<evidence type="ECO:0000313" key="1">
    <source>
        <dbReference type="EMBL" id="SHH00071.1"/>
    </source>
</evidence>
<dbReference type="GO" id="GO:0003677">
    <property type="term" value="F:DNA binding"/>
    <property type="evidence" value="ECO:0007669"/>
    <property type="project" value="InterPro"/>
</dbReference>
<dbReference type="GO" id="GO:0006260">
    <property type="term" value="P:DNA replication"/>
    <property type="evidence" value="ECO:0007669"/>
    <property type="project" value="InterPro"/>
</dbReference>
<dbReference type="InterPro" id="IPR007459">
    <property type="entry name" value="DNA_pol3_chi"/>
</dbReference>
<dbReference type="Gene3D" id="3.40.50.10110">
    <property type="entry name" value="DNA polymerase III subunit chi"/>
    <property type="match status" value="1"/>
</dbReference>
<dbReference type="Pfam" id="PF04364">
    <property type="entry name" value="DNA_pol3_chi"/>
    <property type="match status" value="1"/>
</dbReference>
<evidence type="ECO:0000313" key="2">
    <source>
        <dbReference type="Proteomes" id="UP000189796"/>
    </source>
</evidence>